<evidence type="ECO:0000313" key="5">
    <source>
        <dbReference type="EMBL" id="GIF98994.1"/>
    </source>
</evidence>
<keyword evidence="6" id="KW-1185">Reference proteome</keyword>
<dbReference type="Pfam" id="PF13613">
    <property type="entry name" value="HTH_Tnp_4"/>
    <property type="match status" value="1"/>
</dbReference>
<comment type="caution">
    <text evidence="5">The sequence shown here is derived from an EMBL/GenBank/DDBJ whole genome shotgun (WGS) entry which is preliminary data.</text>
</comment>
<organism evidence="5 6">
    <name type="scientific">Catellatospora citrea</name>
    <dbReference type="NCBI Taxonomy" id="53366"/>
    <lineage>
        <taxon>Bacteria</taxon>
        <taxon>Bacillati</taxon>
        <taxon>Actinomycetota</taxon>
        <taxon>Actinomycetes</taxon>
        <taxon>Micromonosporales</taxon>
        <taxon>Micromonosporaceae</taxon>
        <taxon>Catellatospora</taxon>
    </lineage>
</organism>
<feature type="domain" description="Transposase Helix-turn-helix" evidence="4">
    <location>
        <begin position="36"/>
        <end position="78"/>
    </location>
</feature>
<dbReference type="InterPro" id="IPR027806">
    <property type="entry name" value="HARBI1_dom"/>
</dbReference>
<keyword evidence="2" id="KW-0479">Metal-binding</keyword>
<dbReference type="RefSeq" id="WP_120318992.1">
    <property type="nucleotide sequence ID" value="NZ_BONH01000018.1"/>
</dbReference>
<gene>
    <name evidence="5" type="ORF">Cci01nite_40880</name>
</gene>
<evidence type="ECO:0000313" key="6">
    <source>
        <dbReference type="Proteomes" id="UP000659904"/>
    </source>
</evidence>
<sequence>MTGLSSDQVDQLVLDVYAQGGLDPARRRAVGPYRTVLVVLLYLRHNLSQALLAELFDCSQPTVSRLIGRLAPIITTVLTPTAERAAARDLHSTVRVDGFLAPTGDRRKDTYTSGLYSGKRHRCGFNIQVVGSFQGTLVLTGKPQPGAMHDAKAWRESGLAATFTGRLHADGGPGAFADTAYTGTGLRVPHRRTKGQAPTESTREYNRAIASRRASVERVIAHLKNWRLLATGYRGLLDRFPLFLDVITKLEIYRAS</sequence>
<feature type="domain" description="DDE Tnp4" evidence="3">
    <location>
        <begin position="96"/>
        <end position="233"/>
    </location>
</feature>
<protein>
    <recommendedName>
        <fullName evidence="7">DDE superfamily endonuclease</fullName>
    </recommendedName>
</protein>
<evidence type="ECO:0000259" key="4">
    <source>
        <dbReference type="Pfam" id="PF13613"/>
    </source>
</evidence>
<dbReference type="Pfam" id="PF13359">
    <property type="entry name" value="DDE_Tnp_4"/>
    <property type="match status" value="1"/>
</dbReference>
<evidence type="ECO:0008006" key="7">
    <source>
        <dbReference type="Google" id="ProtNLM"/>
    </source>
</evidence>
<reference evidence="5 6" key="1">
    <citation type="submission" date="2021-01" db="EMBL/GenBank/DDBJ databases">
        <title>Whole genome shotgun sequence of Catellatospora citrea NBRC 14495.</title>
        <authorList>
            <person name="Komaki H."/>
            <person name="Tamura T."/>
        </authorList>
    </citation>
    <scope>NUCLEOTIDE SEQUENCE [LARGE SCALE GENOMIC DNA]</scope>
    <source>
        <strain evidence="5 6">NBRC 14495</strain>
    </source>
</reference>
<dbReference type="Proteomes" id="UP000659904">
    <property type="component" value="Unassembled WGS sequence"/>
</dbReference>
<evidence type="ECO:0000256" key="1">
    <source>
        <dbReference type="ARBA" id="ARBA00001968"/>
    </source>
</evidence>
<evidence type="ECO:0000259" key="3">
    <source>
        <dbReference type="Pfam" id="PF13359"/>
    </source>
</evidence>
<name>A0A8J3KPH6_9ACTN</name>
<dbReference type="GO" id="GO:0046872">
    <property type="term" value="F:metal ion binding"/>
    <property type="evidence" value="ECO:0007669"/>
    <property type="project" value="UniProtKB-KW"/>
</dbReference>
<dbReference type="InterPro" id="IPR027805">
    <property type="entry name" value="Transposase_HTH_dom"/>
</dbReference>
<dbReference type="AlphaFoldDB" id="A0A8J3KPH6"/>
<accession>A0A8J3KPH6</accession>
<evidence type="ECO:0000256" key="2">
    <source>
        <dbReference type="ARBA" id="ARBA00022723"/>
    </source>
</evidence>
<proteinExistence type="predicted"/>
<comment type="cofactor">
    <cofactor evidence="1">
        <name>a divalent metal cation</name>
        <dbReference type="ChEBI" id="CHEBI:60240"/>
    </cofactor>
</comment>
<dbReference type="EMBL" id="BONH01000018">
    <property type="protein sequence ID" value="GIF98994.1"/>
    <property type="molecule type" value="Genomic_DNA"/>
</dbReference>